<dbReference type="Gene3D" id="3.30.1310.10">
    <property type="entry name" value="Nucleoid-associated protein YbaB-like domain"/>
    <property type="match status" value="1"/>
</dbReference>
<keyword evidence="2" id="KW-0238">DNA-binding</keyword>
<reference evidence="2 3" key="1">
    <citation type="submission" date="2018-06" db="EMBL/GenBank/DDBJ databases">
        <title>Streptomyces reniochalinae sp. nov. and Streptomyces diacarnus sp. nov. from marine sponges.</title>
        <authorList>
            <person name="Li L."/>
        </authorList>
    </citation>
    <scope>NUCLEOTIDE SEQUENCE [LARGE SCALE GENOMIC DNA]</scope>
    <source>
        <strain evidence="2 3">LHW51701</strain>
    </source>
</reference>
<dbReference type="InterPro" id="IPR036894">
    <property type="entry name" value="YbaB-like_sf"/>
</dbReference>
<dbReference type="EMBL" id="QOIN01000046">
    <property type="protein sequence ID" value="RCG21548.1"/>
    <property type="molecule type" value="Genomic_DNA"/>
</dbReference>
<dbReference type="InterPro" id="IPR004401">
    <property type="entry name" value="YbaB/EbfC"/>
</dbReference>
<organism evidence="2 3">
    <name type="scientific">Streptomyces diacarni</name>
    <dbReference type="NCBI Taxonomy" id="2800381"/>
    <lineage>
        <taxon>Bacteria</taxon>
        <taxon>Bacillati</taxon>
        <taxon>Actinomycetota</taxon>
        <taxon>Actinomycetes</taxon>
        <taxon>Kitasatosporales</taxon>
        <taxon>Streptomycetaceae</taxon>
        <taxon>Streptomyces</taxon>
    </lineage>
</organism>
<evidence type="ECO:0000256" key="1">
    <source>
        <dbReference type="SAM" id="MobiDB-lite"/>
    </source>
</evidence>
<dbReference type="Pfam" id="PF02575">
    <property type="entry name" value="YbaB_DNA_bd"/>
    <property type="match status" value="1"/>
</dbReference>
<evidence type="ECO:0000313" key="2">
    <source>
        <dbReference type="EMBL" id="RCG21548.1"/>
    </source>
</evidence>
<accession>A0A367ETV2</accession>
<dbReference type="Proteomes" id="UP000252914">
    <property type="component" value="Unassembled WGS sequence"/>
</dbReference>
<dbReference type="AlphaFoldDB" id="A0A367ETV2"/>
<sequence>MIVPYLRTGVALSEPLQERIAHAMAELEATQAAVSRAQADLSQAAATVRSKDRVVEATVGSQGELTGLKFLDNKHQSMTGPQLAASVMEAVQQGRSQMAHRVMETFAPFTQPGPEGSVRRGLDIDWNSIFGSALSGEGRTGSGRSGRNRLRDEIAEDDESAG</sequence>
<feature type="region of interest" description="Disordered" evidence="1">
    <location>
        <begin position="133"/>
        <end position="162"/>
    </location>
</feature>
<comment type="caution">
    <text evidence="2">The sequence shown here is derived from an EMBL/GenBank/DDBJ whole genome shotgun (WGS) entry which is preliminary data.</text>
</comment>
<proteinExistence type="predicted"/>
<keyword evidence="3" id="KW-1185">Reference proteome</keyword>
<evidence type="ECO:0000313" key="3">
    <source>
        <dbReference type="Proteomes" id="UP000252914"/>
    </source>
</evidence>
<name>A0A367ETV2_9ACTN</name>
<gene>
    <name evidence="2" type="ORF">DTL70_17160</name>
</gene>
<protein>
    <submittedName>
        <fullName evidence="2">YbaB/EbfC family DNA-binding protein</fullName>
    </submittedName>
</protein>
<dbReference type="GO" id="GO:0003677">
    <property type="term" value="F:DNA binding"/>
    <property type="evidence" value="ECO:0007669"/>
    <property type="project" value="UniProtKB-KW"/>
</dbReference>